<dbReference type="CDD" id="cd02042">
    <property type="entry name" value="ParAB_family"/>
    <property type="match status" value="1"/>
</dbReference>
<dbReference type="AlphaFoldDB" id="A0A3B0ZLS8"/>
<proteinExistence type="predicted"/>
<feature type="domain" description="AAA" evidence="1">
    <location>
        <begin position="20"/>
        <end position="198"/>
    </location>
</feature>
<gene>
    <name evidence="2" type="ORF">MNBD_GAMMA23-71</name>
</gene>
<organism evidence="2">
    <name type="scientific">hydrothermal vent metagenome</name>
    <dbReference type="NCBI Taxonomy" id="652676"/>
    <lineage>
        <taxon>unclassified sequences</taxon>
        <taxon>metagenomes</taxon>
        <taxon>ecological metagenomes</taxon>
    </lineage>
</organism>
<name>A0A3B0ZLS8_9ZZZZ</name>
<accession>A0A3B0ZLS8</accession>
<dbReference type="Gene3D" id="3.40.50.300">
    <property type="entry name" value="P-loop containing nucleotide triphosphate hydrolases"/>
    <property type="match status" value="1"/>
</dbReference>
<reference evidence="2" key="1">
    <citation type="submission" date="2018-06" db="EMBL/GenBank/DDBJ databases">
        <authorList>
            <person name="Zhirakovskaya E."/>
        </authorList>
    </citation>
    <scope>NUCLEOTIDE SEQUENCE</scope>
</reference>
<dbReference type="InterPro" id="IPR025669">
    <property type="entry name" value="AAA_dom"/>
</dbReference>
<dbReference type="InterPro" id="IPR027417">
    <property type="entry name" value="P-loop_NTPase"/>
</dbReference>
<dbReference type="SUPFAM" id="SSF52540">
    <property type="entry name" value="P-loop containing nucleoside triphosphate hydrolases"/>
    <property type="match status" value="1"/>
</dbReference>
<protein>
    <submittedName>
        <fullName evidence="2">ParA-like protein</fullName>
    </submittedName>
</protein>
<dbReference type="EMBL" id="UOFT01000037">
    <property type="protein sequence ID" value="VAW94378.1"/>
    <property type="molecule type" value="Genomic_DNA"/>
</dbReference>
<sequence length="285" mass="31792">MHAVWLQLKAINKVIGDILKVWAVANQKGGVAKTTTVVSLAGHLVKRGLRCLLIDLDPHGSLTSYFKEDPDELEKSVYNLFQMHEFSIKHEIKDLIIHSEVEGIDFIPASISMATLDRQLGTQEGKGLVIKKVVDLLSDEYDYILIDCPPVLGVLMVNALAACTHVLVPVQTEFLALKGLERMHHTLNMIIQARRHDVSFTIVPVMFDRRTRASTDSLRALREKYGAELWQSVIPVDTAFRTASQKGLPLPMMLPSSRGSKAYAELLDSLLNVNKEADLKLVTNE</sequence>
<dbReference type="FunFam" id="3.40.50.300:FF:000285">
    <property type="entry name" value="Sporulation initiation inhibitor Soj"/>
    <property type="match status" value="1"/>
</dbReference>
<evidence type="ECO:0000313" key="2">
    <source>
        <dbReference type="EMBL" id="VAW94378.1"/>
    </source>
</evidence>
<dbReference type="InterPro" id="IPR050678">
    <property type="entry name" value="DNA_Partitioning_ATPase"/>
</dbReference>
<dbReference type="PANTHER" id="PTHR13696:SF69">
    <property type="entry name" value="PLASMID PARTITIONING PROTEIN-RELATED"/>
    <property type="match status" value="1"/>
</dbReference>
<evidence type="ECO:0000259" key="1">
    <source>
        <dbReference type="Pfam" id="PF13614"/>
    </source>
</evidence>
<dbReference type="Pfam" id="PF13614">
    <property type="entry name" value="AAA_31"/>
    <property type="match status" value="1"/>
</dbReference>
<dbReference type="PANTHER" id="PTHR13696">
    <property type="entry name" value="P-LOOP CONTAINING NUCLEOSIDE TRIPHOSPHATE HYDROLASE"/>
    <property type="match status" value="1"/>
</dbReference>